<dbReference type="EMBL" id="WUQX01000001">
    <property type="protein sequence ID" value="MXP75877.1"/>
    <property type="molecule type" value="Genomic_DNA"/>
</dbReference>
<evidence type="ECO:0000313" key="4">
    <source>
        <dbReference type="EMBL" id="MXP75877.1"/>
    </source>
</evidence>
<dbReference type="PANTHER" id="PTHR13778:SF47">
    <property type="entry name" value="LIPOPOLYSACCHARIDE 1,3-GALACTOSYLTRANSFERASE"/>
    <property type="match status" value="1"/>
</dbReference>
<dbReference type="GO" id="GO:0046872">
    <property type="term" value="F:metal ion binding"/>
    <property type="evidence" value="ECO:0007669"/>
    <property type="project" value="UniProtKB-KW"/>
</dbReference>
<dbReference type="InterPro" id="IPR002495">
    <property type="entry name" value="Glyco_trans_8"/>
</dbReference>
<dbReference type="Pfam" id="PF01501">
    <property type="entry name" value="Glyco_transf_8"/>
    <property type="match status" value="1"/>
</dbReference>
<evidence type="ECO:0000313" key="5">
    <source>
        <dbReference type="Proteomes" id="UP000460412"/>
    </source>
</evidence>
<dbReference type="AlphaFoldDB" id="A0A7X3MGG7"/>
<comment type="caution">
    <text evidence="4">The sequence shown here is derived from an EMBL/GenBank/DDBJ whole genome shotgun (WGS) entry which is preliminary data.</text>
</comment>
<keyword evidence="2" id="KW-0808">Transferase</keyword>
<accession>A0A7X3MGG7</accession>
<dbReference type="InterPro" id="IPR029044">
    <property type="entry name" value="Nucleotide-diphossugar_trans"/>
</dbReference>
<dbReference type="SUPFAM" id="SSF53448">
    <property type="entry name" value="Nucleotide-diphospho-sugar transferases"/>
    <property type="match status" value="1"/>
</dbReference>
<dbReference type="RefSeq" id="WP_159751064.1">
    <property type="nucleotide sequence ID" value="NZ_WUQX01000001.1"/>
</dbReference>
<dbReference type="CDD" id="cd04194">
    <property type="entry name" value="GT8_A4GalT_like"/>
    <property type="match status" value="1"/>
</dbReference>
<dbReference type="Gene3D" id="3.90.550.10">
    <property type="entry name" value="Spore Coat Polysaccharide Biosynthesis Protein SpsA, Chain A"/>
    <property type="match status" value="1"/>
</dbReference>
<keyword evidence="5" id="KW-1185">Reference proteome</keyword>
<dbReference type="Proteomes" id="UP000460412">
    <property type="component" value="Unassembled WGS sequence"/>
</dbReference>
<sequence>MNICVTVNSKYMKYTYVMLQSLYENNERGSIELYVLQRDFTPEDKEAIKDISVKYDNRVHFVWMDPEQFNTMPINLIEGTTLSMEIFFRLLIPEVFPMLDKVLMLDVDIVINGSLKELYDMDLDGVCLAAAPNLCTGQQVPVSFRSWYPKSRTRWTHFNTGILLWNLKYFRENYPREYIFKQAQTKKIETMAFEEELFNVLFGEDKILELDPLKWNYITTYEDIFRGKFRHHLEETKEELRRKHTVIHFLASNPWGTGFKNDSYRLWWEYAERTPYYHNLCKEQIERMEFGQSKEKISLEYKTTVLEKLFRLKGTGELEEIIRKRGIQYIYLYGAGVMAELFYAALCAEQAQNYVAGVYDKRKQGKFQDMSIEYPDAKSFQNIEDLHEDKEIIVLVTPSYEADEIKEELLKRMQGRLEVLTLKNLLE</sequence>
<reference evidence="4 5" key="1">
    <citation type="submission" date="2019-12" db="EMBL/GenBank/DDBJ databases">
        <title>Sporaefaciens musculi gen. nov., sp. nov., a novel bacterium isolated from the caecum of an obese mouse.</title>
        <authorList>
            <person name="Rasmussen T.S."/>
            <person name="Streidl T."/>
            <person name="Hitch T.C.A."/>
            <person name="Wortmann E."/>
            <person name="Deptula P."/>
            <person name="Hansen M."/>
            <person name="Nielsen D.S."/>
            <person name="Clavel T."/>
            <person name="Vogensen F.K."/>
        </authorList>
    </citation>
    <scope>NUCLEOTIDE SEQUENCE [LARGE SCALE GENOMIC DNA]</scope>
    <source>
        <strain evidence="4 5">WCA-9-b2</strain>
    </source>
</reference>
<proteinExistence type="predicted"/>
<dbReference type="InterPro" id="IPR050748">
    <property type="entry name" value="Glycosyltrans_8_dom-fam"/>
</dbReference>
<name>A0A7X3MGG7_9FIRM</name>
<keyword evidence="1" id="KW-0328">Glycosyltransferase</keyword>
<gene>
    <name evidence="4" type="ORF">GN277_10930</name>
</gene>
<evidence type="ECO:0000256" key="1">
    <source>
        <dbReference type="ARBA" id="ARBA00022676"/>
    </source>
</evidence>
<dbReference type="PANTHER" id="PTHR13778">
    <property type="entry name" value="GLYCOSYLTRANSFERASE 8 DOMAIN-CONTAINING PROTEIN"/>
    <property type="match status" value="1"/>
</dbReference>
<protein>
    <submittedName>
        <fullName evidence="4">Uncharacterized protein</fullName>
    </submittedName>
</protein>
<keyword evidence="3" id="KW-0479">Metal-binding</keyword>
<organism evidence="4 5">
    <name type="scientific">Sporofaciens musculi</name>
    <dbReference type="NCBI Taxonomy" id="2681861"/>
    <lineage>
        <taxon>Bacteria</taxon>
        <taxon>Bacillati</taxon>
        <taxon>Bacillota</taxon>
        <taxon>Clostridia</taxon>
        <taxon>Lachnospirales</taxon>
        <taxon>Lachnospiraceae</taxon>
        <taxon>Sporofaciens</taxon>
    </lineage>
</organism>
<evidence type="ECO:0000256" key="3">
    <source>
        <dbReference type="ARBA" id="ARBA00022723"/>
    </source>
</evidence>
<dbReference type="GO" id="GO:0016757">
    <property type="term" value="F:glycosyltransferase activity"/>
    <property type="evidence" value="ECO:0007669"/>
    <property type="project" value="UniProtKB-KW"/>
</dbReference>
<evidence type="ECO:0000256" key="2">
    <source>
        <dbReference type="ARBA" id="ARBA00022679"/>
    </source>
</evidence>